<name>A0ABD1E396_HYPHA</name>
<dbReference type="Proteomes" id="UP001566132">
    <property type="component" value="Unassembled WGS sequence"/>
</dbReference>
<comment type="caution">
    <text evidence="1">The sequence shown here is derived from an EMBL/GenBank/DDBJ whole genome shotgun (WGS) entry which is preliminary data.</text>
</comment>
<dbReference type="AlphaFoldDB" id="A0ABD1E396"/>
<evidence type="ECO:0000313" key="1">
    <source>
        <dbReference type="EMBL" id="KAL1489058.1"/>
    </source>
</evidence>
<proteinExistence type="predicted"/>
<reference evidence="1 2" key="1">
    <citation type="submission" date="2024-05" db="EMBL/GenBank/DDBJ databases">
        <title>Genetic variation in Jamaican populations of the coffee berry borer (Hypothenemus hampei).</title>
        <authorList>
            <person name="Errbii M."/>
            <person name="Myrie A."/>
        </authorList>
    </citation>
    <scope>NUCLEOTIDE SEQUENCE [LARGE SCALE GENOMIC DNA]</scope>
    <source>
        <strain evidence="1">JA-Hopewell-2020-01-JO</strain>
        <tissue evidence="1">Whole body</tissue>
    </source>
</reference>
<organism evidence="1 2">
    <name type="scientific">Hypothenemus hampei</name>
    <name type="common">Coffee berry borer</name>
    <dbReference type="NCBI Taxonomy" id="57062"/>
    <lineage>
        <taxon>Eukaryota</taxon>
        <taxon>Metazoa</taxon>
        <taxon>Ecdysozoa</taxon>
        <taxon>Arthropoda</taxon>
        <taxon>Hexapoda</taxon>
        <taxon>Insecta</taxon>
        <taxon>Pterygota</taxon>
        <taxon>Neoptera</taxon>
        <taxon>Endopterygota</taxon>
        <taxon>Coleoptera</taxon>
        <taxon>Polyphaga</taxon>
        <taxon>Cucujiformia</taxon>
        <taxon>Curculionidae</taxon>
        <taxon>Scolytinae</taxon>
        <taxon>Hypothenemus</taxon>
    </lineage>
</organism>
<accession>A0ABD1E396</accession>
<gene>
    <name evidence="1" type="ORF">ABEB36_014003</name>
</gene>
<dbReference type="EMBL" id="JBDJPC010000012">
    <property type="protein sequence ID" value="KAL1489058.1"/>
    <property type="molecule type" value="Genomic_DNA"/>
</dbReference>
<protein>
    <submittedName>
        <fullName evidence="1">Uncharacterized protein</fullName>
    </submittedName>
</protein>
<sequence length="79" mass="9556">MNNNKSQKELNSEFLEKHNEMMITFLKEQREAKERSAERKAQQFSLILETFTNSIKQIFEIQNQLQQSEDDKPPRKKRK</sequence>
<keyword evidence="2" id="KW-1185">Reference proteome</keyword>
<evidence type="ECO:0000313" key="2">
    <source>
        <dbReference type="Proteomes" id="UP001566132"/>
    </source>
</evidence>